<reference evidence="1" key="1">
    <citation type="submission" date="2022-07" db="EMBL/GenBank/DDBJ databases">
        <title>Genome Sequence of Phlebia brevispora.</title>
        <authorList>
            <person name="Buettner E."/>
        </authorList>
    </citation>
    <scope>NUCLEOTIDE SEQUENCE</scope>
    <source>
        <strain evidence="1">MPL23</strain>
    </source>
</reference>
<keyword evidence="2" id="KW-1185">Reference proteome</keyword>
<organism evidence="1 2">
    <name type="scientific">Phlebia brevispora</name>
    <dbReference type="NCBI Taxonomy" id="194682"/>
    <lineage>
        <taxon>Eukaryota</taxon>
        <taxon>Fungi</taxon>
        <taxon>Dikarya</taxon>
        <taxon>Basidiomycota</taxon>
        <taxon>Agaricomycotina</taxon>
        <taxon>Agaricomycetes</taxon>
        <taxon>Polyporales</taxon>
        <taxon>Meruliaceae</taxon>
        <taxon>Phlebia</taxon>
    </lineage>
</organism>
<evidence type="ECO:0000313" key="2">
    <source>
        <dbReference type="Proteomes" id="UP001148662"/>
    </source>
</evidence>
<gene>
    <name evidence="1" type="ORF">NM688_g4497</name>
</gene>
<protein>
    <submittedName>
        <fullName evidence="1">Uncharacterized protein</fullName>
    </submittedName>
</protein>
<name>A0ACC1T2S1_9APHY</name>
<dbReference type="EMBL" id="JANHOG010000750">
    <property type="protein sequence ID" value="KAJ3551804.1"/>
    <property type="molecule type" value="Genomic_DNA"/>
</dbReference>
<accession>A0ACC1T2S1</accession>
<evidence type="ECO:0000313" key="1">
    <source>
        <dbReference type="EMBL" id="KAJ3551804.1"/>
    </source>
</evidence>
<proteinExistence type="predicted"/>
<comment type="caution">
    <text evidence="1">The sequence shown here is derived from an EMBL/GenBank/DDBJ whole genome shotgun (WGS) entry which is preliminary data.</text>
</comment>
<dbReference type="Proteomes" id="UP001148662">
    <property type="component" value="Unassembled WGS sequence"/>
</dbReference>
<sequence length="246" mass="26682">MVQLPDTGSFPGCLQDTLPTIHPLLGGTQQHLLQGQTFQLGMQPSAADTVLEFASPTVLIPQGPLHSTEAVEEFFFIEDARHTTTTASRSSLSLTDTCSVEATGITNMSIDLLATSMGNISLERKHERPSSPLLAGMQDSEGPRKRSKMKRTHEAPRIRTSTRNHSTNIGDNATATANAALGEPTIQAGHYLRSVLRKEIRSLGDLCSAWGLHLQPSTFRRSDMHGGDSHGFDEPAHGELVYPQAF</sequence>